<dbReference type="RefSeq" id="XP_062879495.1">
    <property type="nucleotide sequence ID" value="XM_063023425.1"/>
</dbReference>
<evidence type="ECO:0000256" key="4">
    <source>
        <dbReference type="ARBA" id="ARBA00023157"/>
    </source>
</evidence>
<comment type="subcellular location">
    <subcellularLocation>
        <location evidence="2">Mitochondrion intermembrane space</location>
    </subcellularLocation>
</comment>
<evidence type="ECO:0000256" key="6">
    <source>
        <dbReference type="ARBA" id="ARBA00041104"/>
    </source>
</evidence>
<evidence type="ECO:0000256" key="3">
    <source>
        <dbReference type="ARBA" id="ARBA00023128"/>
    </source>
</evidence>
<dbReference type="EMBL" id="CP138898">
    <property type="protein sequence ID" value="WPK27117.1"/>
    <property type="molecule type" value="Genomic_DNA"/>
</dbReference>
<dbReference type="GeneID" id="88175550"/>
<accession>A0AAX4HGV8</accession>
<dbReference type="InterPro" id="IPR051040">
    <property type="entry name" value="COX23"/>
</dbReference>
<dbReference type="Proteomes" id="UP001338582">
    <property type="component" value="Chromosome 5"/>
</dbReference>
<dbReference type="KEGG" id="asau:88175550"/>
<organism evidence="7 8">
    <name type="scientific">Australozyma saopauloensis</name>
    <dbReference type="NCBI Taxonomy" id="291208"/>
    <lineage>
        <taxon>Eukaryota</taxon>
        <taxon>Fungi</taxon>
        <taxon>Dikarya</taxon>
        <taxon>Ascomycota</taxon>
        <taxon>Saccharomycotina</taxon>
        <taxon>Pichiomycetes</taxon>
        <taxon>Metschnikowiaceae</taxon>
        <taxon>Australozyma</taxon>
    </lineage>
</organism>
<protein>
    <recommendedName>
        <fullName evidence="6">Cytochrome c oxidase-assembly factor COX23, mitochondrial</fullName>
    </recommendedName>
</protein>
<dbReference type="PANTHER" id="PTHR46811">
    <property type="entry name" value="COILED-COIL-HELIX-COILED-COIL-HELIX DOMAIN-CONTAINING PROTEIN 7"/>
    <property type="match status" value="1"/>
</dbReference>
<dbReference type="SUPFAM" id="SSF47072">
    <property type="entry name" value="Cysteine alpha-hairpin motif"/>
    <property type="match status" value="1"/>
</dbReference>
<name>A0AAX4HGV8_9ASCO</name>
<keyword evidence="8" id="KW-1185">Reference proteome</keyword>
<dbReference type="InterPro" id="IPR009069">
    <property type="entry name" value="Cys_alpha_HP_mot_SF"/>
</dbReference>
<dbReference type="GO" id="GO:0033108">
    <property type="term" value="P:mitochondrial respiratory chain complex assembly"/>
    <property type="evidence" value="ECO:0007669"/>
    <property type="project" value="TreeGrafter"/>
</dbReference>
<evidence type="ECO:0000256" key="2">
    <source>
        <dbReference type="ARBA" id="ARBA00004569"/>
    </source>
</evidence>
<dbReference type="PANTHER" id="PTHR46811:SF1">
    <property type="entry name" value="COILED-COIL-HELIX-COILED-COIL-HELIX DOMAIN-CONTAINING PROTEIN 7"/>
    <property type="match status" value="1"/>
</dbReference>
<sequence>MSDKSKNTPDMSLLESAQKIKDEKHIDFTLGSVEEYKFYPDSPKNHKHKYEWANKMPSKFYDPCEESRQASIACVLRNQVDKTVCQDFFDAYRECTRDFFAKKKKDRQEGRGGWGFW</sequence>
<dbReference type="GO" id="GO:0005758">
    <property type="term" value="C:mitochondrial intermembrane space"/>
    <property type="evidence" value="ECO:0007669"/>
    <property type="project" value="UniProtKB-SubCell"/>
</dbReference>
<dbReference type="PROSITE" id="PS51808">
    <property type="entry name" value="CHCH"/>
    <property type="match status" value="1"/>
</dbReference>
<dbReference type="AlphaFoldDB" id="A0AAX4HGV8"/>
<comment type="function">
    <text evidence="1">Required for the assembly of cytochrome c oxidase.</text>
</comment>
<proteinExistence type="inferred from homology"/>
<evidence type="ECO:0000313" key="8">
    <source>
        <dbReference type="Proteomes" id="UP001338582"/>
    </source>
</evidence>
<evidence type="ECO:0000256" key="5">
    <source>
        <dbReference type="ARBA" id="ARBA00038264"/>
    </source>
</evidence>
<evidence type="ECO:0000313" key="7">
    <source>
        <dbReference type="EMBL" id="WPK27117.1"/>
    </source>
</evidence>
<comment type="similarity">
    <text evidence="5">Belongs to the COX23 family.</text>
</comment>
<reference evidence="7 8" key="1">
    <citation type="submission" date="2023-10" db="EMBL/GenBank/DDBJ databases">
        <title>Draft Genome Sequence of Candida saopaulonensis from a very Premature Infant with Sepsis.</title>
        <authorList>
            <person name="Ning Y."/>
            <person name="Dai R."/>
            <person name="Xiao M."/>
            <person name="Xu Y."/>
            <person name="Yan Q."/>
            <person name="Zhang L."/>
        </authorList>
    </citation>
    <scope>NUCLEOTIDE SEQUENCE [LARGE SCALE GENOMIC DNA]</scope>
    <source>
        <strain evidence="7 8">19XY460</strain>
    </source>
</reference>
<gene>
    <name evidence="7" type="ORF">PUMCH_004490</name>
</gene>
<keyword evidence="3" id="KW-0496">Mitochondrion</keyword>
<evidence type="ECO:0000256" key="1">
    <source>
        <dbReference type="ARBA" id="ARBA00003875"/>
    </source>
</evidence>
<keyword evidence="4" id="KW-1015">Disulfide bond</keyword>